<comment type="similarity">
    <text evidence="1">Belongs to the NodU/CmcH family.</text>
</comment>
<evidence type="ECO:0000313" key="5">
    <source>
        <dbReference type="Proteomes" id="UP000202485"/>
    </source>
</evidence>
<reference evidence="5" key="1">
    <citation type="submission" date="2017-05" db="EMBL/GenBank/DDBJ databases">
        <authorList>
            <person name="Rodrigo-Torres L."/>
            <person name="Arahal R. D."/>
            <person name="Lucena T."/>
        </authorList>
    </citation>
    <scope>NUCLEOTIDE SEQUENCE [LARGE SCALE GENOMIC DNA]</scope>
    <source>
        <strain evidence="5">CECT 8715</strain>
    </source>
</reference>
<dbReference type="InterPro" id="IPR043129">
    <property type="entry name" value="ATPase_NBD"/>
</dbReference>
<evidence type="ECO:0000259" key="3">
    <source>
        <dbReference type="Pfam" id="PF16861"/>
    </source>
</evidence>
<name>A0A238KDG1_9RHOB</name>
<dbReference type="GO" id="GO:0016740">
    <property type="term" value="F:transferase activity"/>
    <property type="evidence" value="ECO:0007669"/>
    <property type="project" value="UniProtKB-KW"/>
</dbReference>
<dbReference type="InterPro" id="IPR051338">
    <property type="entry name" value="NodU/CmcH_Carbamoyltrnsfr"/>
</dbReference>
<dbReference type="InterPro" id="IPR031730">
    <property type="entry name" value="Carbam_trans_C"/>
</dbReference>
<gene>
    <name evidence="4" type="primary">novN_2</name>
    <name evidence="4" type="ORF">RUA8715_01716</name>
</gene>
<proteinExistence type="inferred from homology"/>
<dbReference type="PANTHER" id="PTHR34847">
    <property type="entry name" value="NODULATION PROTEIN U"/>
    <property type="match status" value="1"/>
</dbReference>
<dbReference type="Pfam" id="PF02543">
    <property type="entry name" value="Carbam_trans_N"/>
    <property type="match status" value="1"/>
</dbReference>
<sequence>MSVILGLATMSNSAAALFKDGKLVAAIEEERLTRVKNDGAFPHQAIAEVLRIAGLKFSDIDEVAVYWQPWRMVGRGMGTMRKILQRPSAAKSVTARIGALFVSDASSDESQDSGWMDLFRIRKILTAEHGPADFKLHYINHHLTHQLYAEAMRDWDSFVSLSYDGGGEESSTIVSVVRNGKREGLADHRWPNSLGHFYSTFTGFLGFKMLEGEYKMMGLAPYGKPIYRDAILREILILDDDGGYRVNTALCDYHSALRGEFHPRMEELFGTRREPGTAPNERHVDLAASVQAAFEAALHHILEPVRKANPDLRKLVISGGCALNVTANGTLIADGTFDEVIIPPAPHDAGCAVGAALACIPSEQVNLPSVRSPYQGADWADADITAALDQFCAEPQQALPVDQFLDRVSDLLAEGKIIAWFQGRAEFGPRALGARSFLADPRKDSIRDDLNVKIKKREHFRPFAPSVAEEAASTFFEIDQTSPYMNIVARVRDDRAADIPAITHTDQTARVHTVSQSANPLYHALLTRFGEKTGVPVLLNTSFNIQEPIVYSPLDACATFAASGVDALVIGDYVVLREALKDDSARAQAVA</sequence>
<keyword evidence="4" id="KW-0808">Transferase</keyword>
<dbReference type="AlphaFoldDB" id="A0A238KDG1"/>
<evidence type="ECO:0000259" key="2">
    <source>
        <dbReference type="Pfam" id="PF02543"/>
    </source>
</evidence>
<dbReference type="OrthoDB" id="9780777at2"/>
<feature type="domain" description="Carbamoyltransferase" evidence="2">
    <location>
        <begin position="4"/>
        <end position="357"/>
    </location>
</feature>
<dbReference type="InterPro" id="IPR003696">
    <property type="entry name" value="Carbtransf_dom"/>
</dbReference>
<dbReference type="Proteomes" id="UP000202485">
    <property type="component" value="Unassembled WGS sequence"/>
</dbReference>
<dbReference type="EC" id="2.1.3.12" evidence="4"/>
<dbReference type="Gene3D" id="3.30.420.40">
    <property type="match status" value="2"/>
</dbReference>
<dbReference type="PANTHER" id="PTHR34847:SF1">
    <property type="entry name" value="NODULATION PROTEIN U"/>
    <property type="match status" value="1"/>
</dbReference>
<evidence type="ECO:0000256" key="1">
    <source>
        <dbReference type="ARBA" id="ARBA00006129"/>
    </source>
</evidence>
<dbReference type="InterPro" id="IPR038152">
    <property type="entry name" value="Carbam_trans_C_sf"/>
</dbReference>
<accession>A0A238KDG1</accession>
<evidence type="ECO:0000313" key="4">
    <source>
        <dbReference type="EMBL" id="SMX40587.1"/>
    </source>
</evidence>
<dbReference type="Pfam" id="PF16861">
    <property type="entry name" value="Carbam_trans_C"/>
    <property type="match status" value="1"/>
</dbReference>
<dbReference type="SUPFAM" id="SSF53067">
    <property type="entry name" value="Actin-like ATPase domain"/>
    <property type="match status" value="1"/>
</dbReference>
<dbReference type="EMBL" id="FXYG01000002">
    <property type="protein sequence ID" value="SMX40587.1"/>
    <property type="molecule type" value="Genomic_DNA"/>
</dbReference>
<organism evidence="4 5">
    <name type="scientific">Ruegeria arenilitoris</name>
    <dbReference type="NCBI Taxonomy" id="1173585"/>
    <lineage>
        <taxon>Bacteria</taxon>
        <taxon>Pseudomonadati</taxon>
        <taxon>Pseudomonadota</taxon>
        <taxon>Alphaproteobacteria</taxon>
        <taxon>Rhodobacterales</taxon>
        <taxon>Roseobacteraceae</taxon>
        <taxon>Ruegeria</taxon>
    </lineage>
</organism>
<dbReference type="Gene3D" id="3.90.870.20">
    <property type="entry name" value="Carbamoyltransferase, C-terminal domain"/>
    <property type="match status" value="1"/>
</dbReference>
<dbReference type="RefSeq" id="WP_093963259.1">
    <property type="nucleotide sequence ID" value="NZ_FXYG01000002.1"/>
</dbReference>
<keyword evidence="5" id="KW-1185">Reference proteome</keyword>
<protein>
    <submittedName>
        <fullName evidence="4">Decarbamoylnovobiocin carbamoyltransferase</fullName>
        <ecNumber evidence="4">2.1.3.12</ecNumber>
    </submittedName>
</protein>
<feature type="domain" description="Carbamoyltransferase C-terminal" evidence="3">
    <location>
        <begin position="410"/>
        <end position="576"/>
    </location>
</feature>